<comment type="similarity">
    <text evidence="2">Belongs to the Antp homeobox family.</text>
</comment>
<keyword evidence="4 7" id="KW-0238">DNA-binding</keyword>
<dbReference type="Pfam" id="PF00046">
    <property type="entry name" value="Homeodomain"/>
    <property type="match status" value="1"/>
</dbReference>
<dbReference type="PANTHER" id="PTHR45659">
    <property type="entry name" value="HOMEOBOX PROTEIN HOX"/>
    <property type="match status" value="1"/>
</dbReference>
<organism evidence="11">
    <name type="scientific">Timema genevievae</name>
    <name type="common">Walking stick</name>
    <dbReference type="NCBI Taxonomy" id="629358"/>
    <lineage>
        <taxon>Eukaryota</taxon>
        <taxon>Metazoa</taxon>
        <taxon>Ecdysozoa</taxon>
        <taxon>Arthropoda</taxon>
        <taxon>Hexapoda</taxon>
        <taxon>Insecta</taxon>
        <taxon>Pterygota</taxon>
        <taxon>Neoptera</taxon>
        <taxon>Polyneoptera</taxon>
        <taxon>Phasmatodea</taxon>
        <taxon>Timematodea</taxon>
        <taxon>Timematoidea</taxon>
        <taxon>Timematidae</taxon>
        <taxon>Timema</taxon>
    </lineage>
</organism>
<dbReference type="PROSITE" id="PS50071">
    <property type="entry name" value="HOMEOBOX_2"/>
    <property type="match status" value="1"/>
</dbReference>
<dbReference type="PRINTS" id="PR00024">
    <property type="entry name" value="HOMEOBOX"/>
</dbReference>
<evidence type="ECO:0000256" key="2">
    <source>
        <dbReference type="ARBA" id="ARBA00009107"/>
    </source>
</evidence>
<dbReference type="SMART" id="SM00389">
    <property type="entry name" value="HOX"/>
    <property type="match status" value="1"/>
</dbReference>
<feature type="region of interest" description="Disordered" evidence="9">
    <location>
        <begin position="200"/>
        <end position="224"/>
    </location>
</feature>
<dbReference type="GO" id="GO:0000981">
    <property type="term" value="F:DNA-binding transcription factor activity, RNA polymerase II-specific"/>
    <property type="evidence" value="ECO:0007669"/>
    <property type="project" value="InterPro"/>
</dbReference>
<evidence type="ECO:0000256" key="4">
    <source>
        <dbReference type="ARBA" id="ARBA00023125"/>
    </source>
</evidence>
<name>A0A7R9JMH0_TIMGE</name>
<feature type="region of interest" description="Disordered" evidence="9">
    <location>
        <begin position="591"/>
        <end position="635"/>
    </location>
</feature>
<reference evidence="11" key="1">
    <citation type="submission" date="2020-11" db="EMBL/GenBank/DDBJ databases">
        <authorList>
            <person name="Tran Van P."/>
        </authorList>
    </citation>
    <scope>NUCLEOTIDE SEQUENCE</scope>
</reference>
<keyword evidence="5 7" id="KW-0371">Homeobox</keyword>
<evidence type="ECO:0000256" key="6">
    <source>
        <dbReference type="ARBA" id="ARBA00023242"/>
    </source>
</evidence>
<keyword evidence="3" id="KW-0217">Developmental protein</keyword>
<comment type="subcellular location">
    <subcellularLocation>
        <location evidence="1 7 8">Nucleus</location>
    </subcellularLocation>
</comment>
<dbReference type="Gene3D" id="1.10.10.60">
    <property type="entry name" value="Homeodomain-like"/>
    <property type="match status" value="1"/>
</dbReference>
<evidence type="ECO:0000259" key="10">
    <source>
        <dbReference type="PROSITE" id="PS50071"/>
    </source>
</evidence>
<dbReference type="InterPro" id="IPR001356">
    <property type="entry name" value="HD"/>
</dbReference>
<dbReference type="AlphaFoldDB" id="A0A7R9JMH0"/>
<dbReference type="SUPFAM" id="SSF46689">
    <property type="entry name" value="Homeodomain-like"/>
    <property type="match status" value="1"/>
</dbReference>
<proteinExistence type="inferred from homology"/>
<dbReference type="CDD" id="cd00086">
    <property type="entry name" value="homeodomain"/>
    <property type="match status" value="1"/>
</dbReference>
<dbReference type="InterPro" id="IPR020479">
    <property type="entry name" value="HD_metazoa"/>
</dbReference>
<keyword evidence="6 7" id="KW-0539">Nucleus</keyword>
<evidence type="ECO:0000256" key="3">
    <source>
        <dbReference type="ARBA" id="ARBA00022473"/>
    </source>
</evidence>
<dbReference type="PANTHER" id="PTHR45659:SF4">
    <property type="entry name" value="HOMEOBOX PROTEIN ABDOMINAL-A"/>
    <property type="match status" value="1"/>
</dbReference>
<dbReference type="InterPro" id="IPR050296">
    <property type="entry name" value="Antp_homeobox"/>
</dbReference>
<protein>
    <recommendedName>
        <fullName evidence="10">Homeobox domain-containing protein</fullName>
    </recommendedName>
</protein>
<evidence type="ECO:0000256" key="8">
    <source>
        <dbReference type="RuleBase" id="RU000682"/>
    </source>
</evidence>
<dbReference type="GO" id="GO:0005634">
    <property type="term" value="C:nucleus"/>
    <property type="evidence" value="ECO:0007669"/>
    <property type="project" value="UniProtKB-SubCell"/>
</dbReference>
<dbReference type="GO" id="GO:0000122">
    <property type="term" value="P:negative regulation of transcription by RNA polymerase II"/>
    <property type="evidence" value="ECO:0007669"/>
    <property type="project" value="TreeGrafter"/>
</dbReference>
<gene>
    <name evidence="11" type="ORF">TGEB3V08_LOCUS2</name>
</gene>
<dbReference type="InterPro" id="IPR017970">
    <property type="entry name" value="Homeobox_CS"/>
</dbReference>
<dbReference type="EMBL" id="OE839100">
    <property type="protein sequence ID" value="CAD7585480.1"/>
    <property type="molecule type" value="Genomic_DNA"/>
</dbReference>
<evidence type="ECO:0000256" key="7">
    <source>
        <dbReference type="PROSITE-ProRule" id="PRU00108"/>
    </source>
</evidence>
<dbReference type="GO" id="GO:0000978">
    <property type="term" value="F:RNA polymerase II cis-regulatory region sequence-specific DNA binding"/>
    <property type="evidence" value="ECO:0007669"/>
    <property type="project" value="TreeGrafter"/>
</dbReference>
<feature type="domain" description="Homeobox" evidence="10">
    <location>
        <begin position="413"/>
        <end position="473"/>
    </location>
</feature>
<evidence type="ECO:0000313" key="11">
    <source>
        <dbReference type="EMBL" id="CAD7585480.1"/>
    </source>
</evidence>
<dbReference type="FunFam" id="1.10.10.60:FF:000017">
    <property type="entry name" value="Homeobox protein antennapedia"/>
    <property type="match status" value="1"/>
</dbReference>
<dbReference type="GO" id="GO:0009952">
    <property type="term" value="P:anterior/posterior pattern specification"/>
    <property type="evidence" value="ECO:0007669"/>
    <property type="project" value="TreeGrafter"/>
</dbReference>
<sequence>MFRCYDGIILRFLSLARSLDKEEGGGVRARVRNYIWKEHIGKPDWDSNPDLPITGKPELGTEADAFNREFALCSPTDGGCPIGMARLWADATDSWVEMRKKLQYRDHRGYHYHHQEEMSGSAAAYYPPNSNGPQHQHDTAWNFWNSQNYHHLYPTHHQHPTATGQLNYNGQDFSNVYQTGPASLPNSPYVPNVSGVHASQRYPPVGFQNRDTISTSEDSSEDPVKSEAFFNERYFSPPPVLQPSLESPKTSSPLLRVTKTEDTYLQRSHCAQNVALGPSKLEMILRKSKREQNVTAPISGTSSPPPFSVFYKETNTGEEFNMKSPEVFARAGVDVTTSLIDKTGVRAPEDSRSPRQLEISMGVDEKLPQDCMQSSSMYGQGSCSSFTPIFPWMKSHYSKEDPDHSCVQGDSRNGAKRTRQTYSRIQTLELEKEFHYNRYLTRRRRIEIAHALCLTERQIKIWFQNRRMKAKKDSYLMGATPSCHSASLSPEEACGKKKENLTTKPLHLVSSTTTTTTTVLLKSQQEMDVRQPLHGLDISRVTIDGSRLEAILICLDDSALRKLPNSDVTADVTVARVYVCLGHVKRVGEGGFEKGSGRGKGSQAKPSRQKTAESYQDGGAASIINNGTARLHRTD</sequence>
<accession>A0A7R9JMH0</accession>
<feature type="DNA-binding region" description="Homeobox" evidence="7">
    <location>
        <begin position="415"/>
        <end position="474"/>
    </location>
</feature>
<evidence type="ECO:0000256" key="5">
    <source>
        <dbReference type="ARBA" id="ARBA00023155"/>
    </source>
</evidence>
<evidence type="ECO:0000256" key="9">
    <source>
        <dbReference type="SAM" id="MobiDB-lite"/>
    </source>
</evidence>
<dbReference type="PROSITE" id="PS00027">
    <property type="entry name" value="HOMEOBOX_1"/>
    <property type="match status" value="1"/>
</dbReference>
<evidence type="ECO:0000256" key="1">
    <source>
        <dbReference type="ARBA" id="ARBA00004123"/>
    </source>
</evidence>
<dbReference type="InterPro" id="IPR009057">
    <property type="entry name" value="Homeodomain-like_sf"/>
</dbReference>